<evidence type="ECO:0000256" key="3">
    <source>
        <dbReference type="ARBA" id="ARBA00023274"/>
    </source>
</evidence>
<evidence type="ECO:0000313" key="4">
    <source>
        <dbReference type="EMBL" id="KAK6617274.1"/>
    </source>
</evidence>
<accession>A0ABR1ADU7</accession>
<dbReference type="EMBL" id="JAWJWF010000052">
    <property type="protein sequence ID" value="KAK6617274.1"/>
    <property type="molecule type" value="Genomic_DNA"/>
</dbReference>
<evidence type="ECO:0000313" key="5">
    <source>
        <dbReference type="Proteomes" id="UP001359485"/>
    </source>
</evidence>
<organism evidence="4 5">
    <name type="scientific">Polyplax serrata</name>
    <name type="common">Common mouse louse</name>
    <dbReference type="NCBI Taxonomy" id="468196"/>
    <lineage>
        <taxon>Eukaryota</taxon>
        <taxon>Metazoa</taxon>
        <taxon>Ecdysozoa</taxon>
        <taxon>Arthropoda</taxon>
        <taxon>Hexapoda</taxon>
        <taxon>Insecta</taxon>
        <taxon>Pterygota</taxon>
        <taxon>Neoptera</taxon>
        <taxon>Paraneoptera</taxon>
        <taxon>Psocodea</taxon>
        <taxon>Troctomorpha</taxon>
        <taxon>Phthiraptera</taxon>
        <taxon>Anoplura</taxon>
        <taxon>Polyplacidae</taxon>
        <taxon>Polyplax</taxon>
    </lineage>
</organism>
<comment type="caution">
    <text evidence="4">The sequence shown here is derived from an EMBL/GenBank/DDBJ whole genome shotgun (WGS) entry which is preliminary data.</text>
</comment>
<evidence type="ECO:0000256" key="2">
    <source>
        <dbReference type="ARBA" id="ARBA00022980"/>
    </source>
</evidence>
<evidence type="ECO:0000256" key="1">
    <source>
        <dbReference type="ARBA" id="ARBA00006194"/>
    </source>
</evidence>
<keyword evidence="2" id="KW-0689">Ribosomal protein</keyword>
<sequence>MWQSFRHFANLAIQVSGRSETVLLPAIDTPLKLVNCNVRSFARRDKFHTSLPRFKEKWNIVRRRDMQATQKQETVVQGTGQVALDDSLNRDIFPTFDTPTRLFDGVQYQDLPIVHVKATRNNTIIDLTENNMVKLIGSCGKEGFKNTKKGTSIAAQTTGTTFAMRALKRGYKNIRILVKGLGPGRLAALRGIQIGGLNIISVTDRCVDKTGERPKKQRRI</sequence>
<dbReference type="PANTHER" id="PTHR11759">
    <property type="entry name" value="40S RIBOSOMAL PROTEIN S14/30S RIBOSOMAL PROTEIN S11"/>
    <property type="match status" value="1"/>
</dbReference>
<keyword evidence="3" id="KW-0687">Ribonucleoprotein</keyword>
<dbReference type="Gene3D" id="3.30.420.80">
    <property type="entry name" value="Ribosomal protein S11"/>
    <property type="match status" value="1"/>
</dbReference>
<protein>
    <recommendedName>
        <fullName evidence="6">Ribosomal protein S11</fullName>
    </recommendedName>
</protein>
<dbReference type="InterPro" id="IPR001971">
    <property type="entry name" value="Ribosomal_uS11"/>
</dbReference>
<name>A0ABR1ADU7_POLSC</name>
<reference evidence="4 5" key="1">
    <citation type="submission" date="2023-09" db="EMBL/GenBank/DDBJ databases">
        <title>Genomes of two closely related lineages of the louse Polyplax serrata with different host specificities.</title>
        <authorList>
            <person name="Martinu J."/>
            <person name="Tarabai H."/>
            <person name="Stefka J."/>
            <person name="Hypsa V."/>
        </authorList>
    </citation>
    <scope>NUCLEOTIDE SEQUENCE [LARGE SCALE GENOMIC DNA]</scope>
    <source>
        <strain evidence="4">98ZLc_SE</strain>
    </source>
</reference>
<evidence type="ECO:0008006" key="6">
    <source>
        <dbReference type="Google" id="ProtNLM"/>
    </source>
</evidence>
<keyword evidence="5" id="KW-1185">Reference proteome</keyword>
<dbReference type="Pfam" id="PF00411">
    <property type="entry name" value="Ribosomal_S11"/>
    <property type="match status" value="1"/>
</dbReference>
<dbReference type="Proteomes" id="UP001359485">
    <property type="component" value="Unassembled WGS sequence"/>
</dbReference>
<dbReference type="InterPro" id="IPR036967">
    <property type="entry name" value="Ribosomal_uS11_sf"/>
</dbReference>
<dbReference type="SUPFAM" id="SSF53137">
    <property type="entry name" value="Translational machinery components"/>
    <property type="match status" value="1"/>
</dbReference>
<dbReference type="HAMAP" id="MF_01310">
    <property type="entry name" value="Ribosomal_uS11"/>
    <property type="match status" value="1"/>
</dbReference>
<gene>
    <name evidence="4" type="ORF">RUM44_005605</name>
</gene>
<comment type="similarity">
    <text evidence="1">Belongs to the universal ribosomal protein uS11 family.</text>
</comment>
<proteinExistence type="inferred from homology"/>